<dbReference type="EMBL" id="RHIB01000001">
    <property type="protein sequence ID" value="RNA69998.1"/>
    <property type="molecule type" value="Genomic_DNA"/>
</dbReference>
<sequence>MLPVTVNQDGLMIGELRISFERTLRIPDDEKTYPLPPSLGTFPVCRVSDYKDTVPEKWLEEGGVFIPVYQREAMWLSFSGTPHALIVDAGNTNAVSGKERCTELQADEQNYVVAPDQPWLDGFNAGKGYIRQFVAMPVGQGYSVEEQLSDKEPRGGLSFTVFAPKPGRVEQECGGFYLLTDMHVCQDAAMGIAAGGKMEQEIYPDQYGVDAWDRKTKTAVRVHFVNSEQYERMTGDAPPDSPVTAEVYTEHGFPWFRMYDEGKGDLAPSDELSKVKSVKDVDKEKRVPAENESLHVPDNQIVTVKKN</sequence>
<gene>
    <name evidence="2" type="ORF">EBO34_08730</name>
</gene>
<dbReference type="Proteomes" id="UP000278746">
    <property type="component" value="Unassembled WGS sequence"/>
</dbReference>
<organism evidence="2 3">
    <name type="scientific">Alteribacter keqinensis</name>
    <dbReference type="NCBI Taxonomy" id="2483800"/>
    <lineage>
        <taxon>Bacteria</taxon>
        <taxon>Bacillati</taxon>
        <taxon>Bacillota</taxon>
        <taxon>Bacilli</taxon>
        <taxon>Bacillales</taxon>
        <taxon>Bacillaceae</taxon>
        <taxon>Alteribacter</taxon>
    </lineage>
</organism>
<evidence type="ECO:0008006" key="4">
    <source>
        <dbReference type="Google" id="ProtNLM"/>
    </source>
</evidence>
<reference evidence="2 3" key="1">
    <citation type="submission" date="2018-10" db="EMBL/GenBank/DDBJ databases">
        <title>Bacillus Keqinensis sp. nov., a moderately halophilic bacterium isolated from a saline-alkaline lake.</title>
        <authorList>
            <person name="Wang H."/>
        </authorList>
    </citation>
    <scope>NUCLEOTIDE SEQUENCE [LARGE SCALE GENOMIC DNA]</scope>
    <source>
        <strain evidence="2 3">KQ-3</strain>
    </source>
</reference>
<feature type="compositionally biased region" description="Basic and acidic residues" evidence="1">
    <location>
        <begin position="276"/>
        <end position="295"/>
    </location>
</feature>
<feature type="region of interest" description="Disordered" evidence="1">
    <location>
        <begin position="276"/>
        <end position="307"/>
    </location>
</feature>
<name>A0A3M7TWM8_9BACI</name>
<comment type="caution">
    <text evidence="2">The sequence shown here is derived from an EMBL/GenBank/DDBJ whole genome shotgun (WGS) entry which is preliminary data.</text>
</comment>
<dbReference type="RefSeq" id="WP_122897510.1">
    <property type="nucleotide sequence ID" value="NZ_RHIB01000001.1"/>
</dbReference>
<dbReference type="OrthoDB" id="4304666at2"/>
<evidence type="ECO:0000313" key="3">
    <source>
        <dbReference type="Proteomes" id="UP000278746"/>
    </source>
</evidence>
<keyword evidence="3" id="KW-1185">Reference proteome</keyword>
<protein>
    <recommendedName>
        <fullName evidence="4">Integral membrane protein</fullName>
    </recommendedName>
</protein>
<dbReference type="AlphaFoldDB" id="A0A3M7TWM8"/>
<evidence type="ECO:0000313" key="2">
    <source>
        <dbReference type="EMBL" id="RNA69998.1"/>
    </source>
</evidence>
<proteinExistence type="predicted"/>
<evidence type="ECO:0000256" key="1">
    <source>
        <dbReference type="SAM" id="MobiDB-lite"/>
    </source>
</evidence>
<accession>A0A3M7TWM8</accession>